<evidence type="ECO:0000313" key="7">
    <source>
        <dbReference type="Proteomes" id="UP000541185"/>
    </source>
</evidence>
<dbReference type="Pfam" id="PF01557">
    <property type="entry name" value="FAA_hydrolase"/>
    <property type="match status" value="1"/>
</dbReference>
<evidence type="ECO:0000256" key="3">
    <source>
        <dbReference type="ARBA" id="ARBA00022723"/>
    </source>
</evidence>
<feature type="domain" description="Fumarylacetoacetase-like C-terminal" evidence="5">
    <location>
        <begin position="78"/>
        <end position="284"/>
    </location>
</feature>
<dbReference type="InterPro" id="IPR051121">
    <property type="entry name" value="FAH"/>
</dbReference>
<organism evidence="6 7">
    <name type="scientific">Ramlibacter agri</name>
    <dbReference type="NCBI Taxonomy" id="2728837"/>
    <lineage>
        <taxon>Bacteria</taxon>
        <taxon>Pseudomonadati</taxon>
        <taxon>Pseudomonadota</taxon>
        <taxon>Betaproteobacteria</taxon>
        <taxon>Burkholderiales</taxon>
        <taxon>Comamonadaceae</taxon>
        <taxon>Ramlibacter</taxon>
    </lineage>
</organism>
<dbReference type="RefSeq" id="WP_169416561.1">
    <property type="nucleotide sequence ID" value="NZ_JABBFX010000001.1"/>
</dbReference>
<comment type="similarity">
    <text evidence="2">Belongs to the FAH family.</text>
</comment>
<evidence type="ECO:0000259" key="5">
    <source>
        <dbReference type="Pfam" id="PF01557"/>
    </source>
</evidence>
<dbReference type="InterPro" id="IPR011234">
    <property type="entry name" value="Fumarylacetoacetase-like_C"/>
</dbReference>
<dbReference type="Gene3D" id="3.90.850.10">
    <property type="entry name" value="Fumarylacetoacetase-like, C-terminal domain"/>
    <property type="match status" value="1"/>
</dbReference>
<reference evidence="6 7" key="1">
    <citation type="submission" date="2020-04" db="EMBL/GenBank/DDBJ databases">
        <title>Ramlibacter sp. G-1-2-2 isolated from soil.</title>
        <authorList>
            <person name="Dahal R.H."/>
        </authorList>
    </citation>
    <scope>NUCLEOTIDE SEQUENCE [LARGE SCALE GENOMIC DNA]</scope>
    <source>
        <strain evidence="6 7">G-1-2-2</strain>
    </source>
</reference>
<dbReference type="GO" id="GO:0016853">
    <property type="term" value="F:isomerase activity"/>
    <property type="evidence" value="ECO:0007669"/>
    <property type="project" value="UniProtKB-ARBA"/>
</dbReference>
<proteinExistence type="inferred from homology"/>
<dbReference type="GO" id="GO:0046872">
    <property type="term" value="F:metal ion binding"/>
    <property type="evidence" value="ECO:0007669"/>
    <property type="project" value="UniProtKB-KW"/>
</dbReference>
<evidence type="ECO:0000256" key="1">
    <source>
        <dbReference type="ARBA" id="ARBA00001946"/>
    </source>
</evidence>
<dbReference type="SUPFAM" id="SSF56529">
    <property type="entry name" value="FAH"/>
    <property type="match status" value="1"/>
</dbReference>
<evidence type="ECO:0000256" key="2">
    <source>
        <dbReference type="ARBA" id="ARBA00010211"/>
    </source>
</evidence>
<evidence type="ECO:0000256" key="4">
    <source>
        <dbReference type="ARBA" id="ARBA00022801"/>
    </source>
</evidence>
<comment type="cofactor">
    <cofactor evidence="1">
        <name>Mg(2+)</name>
        <dbReference type="ChEBI" id="CHEBI:18420"/>
    </cofactor>
</comment>
<gene>
    <name evidence="6" type="ORF">HHL11_01205</name>
</gene>
<sequence>MKLVTYSHGGRTSIGKVEGDRIVDLPSADKALPATMLELLRAGPDALARAQAADGSRHMVPLAAARLQAPLPNPSKYLAIGMNYRKHVAEAAKVGVATPPTQVWFNKQVSCINGPGGEVHLPRVSAQLDYEVELGVVIGRRCRHVKAQEARSVIAGYTVCNDVSVRDWQLRTQTMTLGKSFDTCGPTGPWIVTDDEVPDPHALGLRLYVNGELRQQDVTGSMIHDIYAQIAYLSTAFTLEPGDLIATGTPSGVGVAMEPQRFLQVGDVMRCEIDGIGVLENRVVPEPV</sequence>
<dbReference type="GO" id="GO:0019752">
    <property type="term" value="P:carboxylic acid metabolic process"/>
    <property type="evidence" value="ECO:0007669"/>
    <property type="project" value="UniProtKB-ARBA"/>
</dbReference>
<comment type="caution">
    <text evidence="6">The sequence shown here is derived from an EMBL/GenBank/DDBJ whole genome shotgun (WGS) entry which is preliminary data.</text>
</comment>
<dbReference type="Proteomes" id="UP000541185">
    <property type="component" value="Unassembled WGS sequence"/>
</dbReference>
<protein>
    <submittedName>
        <fullName evidence="6">Fumarylacetoacetate hydrolase family protein</fullName>
    </submittedName>
</protein>
<dbReference type="InterPro" id="IPR036663">
    <property type="entry name" value="Fumarylacetoacetase_C_sf"/>
</dbReference>
<dbReference type="AlphaFoldDB" id="A0A848GUP6"/>
<accession>A0A848GUP6</accession>
<keyword evidence="4 6" id="KW-0378">Hydrolase</keyword>
<keyword evidence="7" id="KW-1185">Reference proteome</keyword>
<dbReference type="GO" id="GO:0016787">
    <property type="term" value="F:hydrolase activity"/>
    <property type="evidence" value="ECO:0007669"/>
    <property type="project" value="UniProtKB-KW"/>
</dbReference>
<name>A0A848GUP6_9BURK</name>
<keyword evidence="3" id="KW-0479">Metal-binding</keyword>
<dbReference type="EMBL" id="JABBFX010000001">
    <property type="protein sequence ID" value="NML42346.1"/>
    <property type="molecule type" value="Genomic_DNA"/>
</dbReference>
<dbReference type="FunFam" id="3.90.850.10:FF:000002">
    <property type="entry name" value="2-hydroxyhepta-2,4-diene-1,7-dioate isomerase"/>
    <property type="match status" value="1"/>
</dbReference>
<evidence type="ECO:0000313" key="6">
    <source>
        <dbReference type="EMBL" id="NML42346.1"/>
    </source>
</evidence>
<dbReference type="PANTHER" id="PTHR42796:SF4">
    <property type="entry name" value="FUMARYLACETOACETATE HYDROLASE DOMAIN-CONTAINING PROTEIN 2A"/>
    <property type="match status" value="1"/>
</dbReference>
<dbReference type="PANTHER" id="PTHR42796">
    <property type="entry name" value="FUMARYLACETOACETATE HYDROLASE DOMAIN-CONTAINING PROTEIN 2A-RELATED"/>
    <property type="match status" value="1"/>
</dbReference>